<feature type="transmembrane region" description="Helical" evidence="10">
    <location>
        <begin position="688"/>
        <end position="707"/>
    </location>
</feature>
<dbReference type="GO" id="GO:0140359">
    <property type="term" value="F:ABC-type transporter activity"/>
    <property type="evidence" value="ECO:0007669"/>
    <property type="project" value="InterPro"/>
</dbReference>
<sequence>MSSTAGKPVEPVTLLERVSAFYSYTAGSHAFASRQFSREEFDLVDAAQAEIALQTAPKTKQKSRQELEVLDEKIAGLGSSPVEDFLAHITRLVDKYKIQMPKIQVEYRDLNITTQALVGSAAVPTVGDSFVNLARRLLFLKLKTKELKILQGNNGVILPGHMTLLLGPPGSGKSSFLKALSGRLESSSNLKKSGEILYNGHTFDEFNVIRTSAYVGQIDNHVPQLTVYETLEFAQQCLVGLRPESYNFVRQIEEVVLKAGYQRSEEGSMITVGGQRQRERSLVKAVGSRSMLGRVPPIKSDKTDEDMLVSSQQALNISAPAGGSGAAALGRGLNRTHTTPAVRASHVPSLVVVGGDDNVNLRQRVKSAINPAGFIKGGGGLLGGGAASTDGFVEAEAEGAPMLHQQRTATMTAAEVPSDASDDGVAFLGDDEASFMSLLSEVKTVHGIMTLVYMRTLGIGHTKDTPVGDAMLRGVSGGERKRVTLAEMYLGERSALFLDEISTGLDSATLFNIISTLRRVVDTFKSTMIISLLQPPPEVFFAFQELMLMAQGRIVYHGPVGDAVAFFIKLGFVFPQRKDVPSFLQEVVTESGQLQYASDELLAAKGFHGREFPGGRKTWVIPIQELEAAFWLTPAGLKMKSLLARPFDKAISHPAALKRGGYPLSRWETVLIVGRRQWRLMLKDMDMYIGRFAQTIIVGFLIGSTFYQLQHESSQARQVFGVIFFMVMWASQGALSQLFPALSTKGVWQKMRDNQFYPAWAHVMTTALVSIPQMMIDAFIWSVLTYFMCGFYASASNFLTFYVIMLSAYIAFAAMFRTAAYIAPDGIIANTAGGILLLILSTFSGYTILQPDVPNWWIWAYYFSPYAWAMRSIGLNELTTPPWNEQDPTSPGLTKGVVSLETFGFFTDTSWIWAGVGFMLGTAIVIDIIGTLALQYLSGFSKVASIPDEALLEKARLAAAKRRAALVGLRAPLRASGSTNEVGQLRPASVGVAGEAQVQVEISSSVSIPFELVTLVWRDLRYFVPNPSFGKDSGAPSELELLKGITGFAEPGQLTALMGGSGAGKTTLMDCIAGRKTVGEIRGDIMVNGHPKVQATWSRVMGYVEQMDIHTPAQTVLEALVFSARLRLPNSTTKHEVQAYVDEVLELVDLTELMFDLVGLPGQSGLSVEQRKRLTIATEMVANPSVMFMDEPTSGLDARAAAIVMRAIRNVGRLNRTVVVTIHQPSIEIFESFDSLLLLQRGGRTTFFGLLGAQSSQLVNYLQAVPGCPKIKDGANPATWMLEVTGGAASISTKAVEVNWPDMYNLSELGQENAAKADKLVQRDGEAKLPLMVSGGMYAADFKTQVMSAGCVVGYESVEVIALTVKFNSAYWRMPSYNFVRYIVTIASALILGSIYFQKGVITGESVPFSNVQAVGGVIEGSTSFVGIQNMLAVMPLIGLERVVFYRERAASYYNPWAYGLVISLVELPYQIVQAIVFVCIFYPMLGFVMTAGHFFYYLCMVFCSLMYYVAFGQALMYVCSTEALAMVAGLGISFIFDMFDGYVVAYSAIPVYWQWMNRISPNNWVIYGLIVDQLGFRNELVSGLPGAAQAPTISAFLTSVFGYEYNFRFWCLLIILAYVLFYKVLGIVALRYVSFLKR</sequence>
<keyword evidence="5" id="KW-0677">Repeat</keyword>
<gene>
    <name evidence="12" type="ORF">CEUSTIGMA_g1165.t1</name>
</gene>
<evidence type="ECO:0000256" key="3">
    <source>
        <dbReference type="ARBA" id="ARBA00022448"/>
    </source>
</evidence>
<organism evidence="12 13">
    <name type="scientific">Chlamydomonas eustigma</name>
    <dbReference type="NCBI Taxonomy" id="1157962"/>
    <lineage>
        <taxon>Eukaryota</taxon>
        <taxon>Viridiplantae</taxon>
        <taxon>Chlorophyta</taxon>
        <taxon>core chlorophytes</taxon>
        <taxon>Chlorophyceae</taxon>
        <taxon>CS clade</taxon>
        <taxon>Chlamydomonadales</taxon>
        <taxon>Chlamydomonadaceae</taxon>
        <taxon>Chlamydomonas</taxon>
    </lineage>
</organism>
<dbReference type="Proteomes" id="UP000232323">
    <property type="component" value="Unassembled WGS sequence"/>
</dbReference>
<dbReference type="EMBL" id="BEGY01000004">
    <property type="protein sequence ID" value="GAX73712.1"/>
    <property type="molecule type" value="Genomic_DNA"/>
</dbReference>
<feature type="domain" description="ABC transporter" evidence="11">
    <location>
        <begin position="1024"/>
        <end position="1266"/>
    </location>
</feature>
<evidence type="ECO:0000313" key="12">
    <source>
        <dbReference type="EMBL" id="GAX73712.1"/>
    </source>
</evidence>
<keyword evidence="4 10" id="KW-0812">Transmembrane</keyword>
<keyword evidence="13" id="KW-1185">Reference proteome</keyword>
<keyword evidence="7" id="KW-0067">ATP-binding</keyword>
<evidence type="ECO:0000256" key="1">
    <source>
        <dbReference type="ARBA" id="ARBA00004141"/>
    </source>
</evidence>
<dbReference type="GO" id="GO:0016020">
    <property type="term" value="C:membrane"/>
    <property type="evidence" value="ECO:0007669"/>
    <property type="project" value="UniProtKB-SubCell"/>
</dbReference>
<dbReference type="Pfam" id="PF01061">
    <property type="entry name" value="ABC2_membrane"/>
    <property type="match status" value="2"/>
</dbReference>
<dbReference type="InterPro" id="IPR013581">
    <property type="entry name" value="PDR_assoc"/>
</dbReference>
<dbReference type="InterPro" id="IPR027417">
    <property type="entry name" value="P-loop_NTPase"/>
</dbReference>
<dbReference type="InterPro" id="IPR003593">
    <property type="entry name" value="AAA+_ATPase"/>
</dbReference>
<feature type="transmembrane region" description="Helical" evidence="10">
    <location>
        <begin position="799"/>
        <end position="821"/>
    </location>
</feature>
<dbReference type="SMART" id="SM00382">
    <property type="entry name" value="AAA"/>
    <property type="match status" value="2"/>
</dbReference>
<feature type="transmembrane region" description="Helical" evidence="10">
    <location>
        <begin position="719"/>
        <end position="739"/>
    </location>
</feature>
<evidence type="ECO:0000256" key="2">
    <source>
        <dbReference type="ARBA" id="ARBA00006012"/>
    </source>
</evidence>
<feature type="transmembrane region" description="Helical" evidence="10">
    <location>
        <begin position="856"/>
        <end position="874"/>
    </location>
</feature>
<dbReference type="GO" id="GO:0071944">
    <property type="term" value="C:cell periphery"/>
    <property type="evidence" value="ECO:0007669"/>
    <property type="project" value="UniProtKB-ARBA"/>
</dbReference>
<dbReference type="Pfam" id="PF00005">
    <property type="entry name" value="ABC_tran"/>
    <property type="match status" value="2"/>
</dbReference>
<feature type="domain" description="ABC transporter" evidence="11">
    <location>
        <begin position="128"/>
        <end position="576"/>
    </location>
</feature>
<dbReference type="InterPro" id="IPR034003">
    <property type="entry name" value="ABCG_PDR_2"/>
</dbReference>
<feature type="transmembrane region" description="Helical" evidence="10">
    <location>
        <begin position="1495"/>
        <end position="1512"/>
    </location>
</feature>
<feature type="transmembrane region" description="Helical" evidence="10">
    <location>
        <begin position="911"/>
        <end position="934"/>
    </location>
</feature>
<feature type="transmembrane region" description="Helical" evidence="10">
    <location>
        <begin position="759"/>
        <end position="787"/>
    </location>
</feature>
<accession>A0A250WSS9</accession>
<evidence type="ECO:0000256" key="8">
    <source>
        <dbReference type="ARBA" id="ARBA00022989"/>
    </source>
</evidence>
<reference evidence="12 13" key="1">
    <citation type="submission" date="2017-08" db="EMBL/GenBank/DDBJ databases">
        <title>Acidophilic green algal genome provides insights into adaptation to an acidic environment.</title>
        <authorList>
            <person name="Hirooka S."/>
            <person name="Hirose Y."/>
            <person name="Kanesaki Y."/>
            <person name="Higuchi S."/>
            <person name="Fujiwara T."/>
            <person name="Onuma R."/>
            <person name="Era A."/>
            <person name="Ohbayashi R."/>
            <person name="Uzuka A."/>
            <person name="Nozaki H."/>
            <person name="Yoshikawa H."/>
            <person name="Miyagishima S.Y."/>
        </authorList>
    </citation>
    <scope>NUCLEOTIDE SEQUENCE [LARGE SCALE GENOMIC DNA]</scope>
    <source>
        <strain evidence="12 13">NIES-2499</strain>
    </source>
</reference>
<evidence type="ECO:0000256" key="5">
    <source>
        <dbReference type="ARBA" id="ARBA00022737"/>
    </source>
</evidence>
<keyword evidence="8 10" id="KW-1133">Transmembrane helix</keyword>
<dbReference type="PROSITE" id="PS00211">
    <property type="entry name" value="ABC_TRANSPORTER_1"/>
    <property type="match status" value="1"/>
</dbReference>
<evidence type="ECO:0000259" key="11">
    <source>
        <dbReference type="PROSITE" id="PS50893"/>
    </source>
</evidence>
<dbReference type="STRING" id="1157962.A0A250WSS9"/>
<dbReference type="SUPFAM" id="SSF52540">
    <property type="entry name" value="P-loop containing nucleoside triphosphate hydrolases"/>
    <property type="match status" value="2"/>
</dbReference>
<feature type="transmembrane region" description="Helical" evidence="10">
    <location>
        <begin position="1524"/>
        <end position="1550"/>
    </location>
</feature>
<dbReference type="Pfam" id="PF08370">
    <property type="entry name" value="PDR_assoc"/>
    <property type="match status" value="1"/>
</dbReference>
<evidence type="ECO:0000256" key="7">
    <source>
        <dbReference type="ARBA" id="ARBA00022840"/>
    </source>
</evidence>
<evidence type="ECO:0000256" key="4">
    <source>
        <dbReference type="ARBA" id="ARBA00022692"/>
    </source>
</evidence>
<dbReference type="GO" id="GO:0016887">
    <property type="term" value="F:ATP hydrolysis activity"/>
    <property type="evidence" value="ECO:0007669"/>
    <property type="project" value="InterPro"/>
</dbReference>
<dbReference type="Gene3D" id="3.40.50.300">
    <property type="entry name" value="P-loop containing nucleotide triphosphate hydrolases"/>
    <property type="match status" value="3"/>
</dbReference>
<dbReference type="InterPro" id="IPR017871">
    <property type="entry name" value="ABC_transporter-like_CS"/>
</dbReference>
<keyword evidence="9 10" id="KW-0472">Membrane</keyword>
<keyword evidence="3" id="KW-0813">Transport</keyword>
<dbReference type="PANTHER" id="PTHR19241">
    <property type="entry name" value="ATP-BINDING CASSETTE TRANSPORTER"/>
    <property type="match status" value="1"/>
</dbReference>
<dbReference type="FunFam" id="3.40.50.300:FF:000059">
    <property type="entry name" value="ABC transporter G family member 40"/>
    <property type="match status" value="1"/>
</dbReference>
<feature type="transmembrane region" description="Helical" evidence="10">
    <location>
        <begin position="1457"/>
        <end position="1483"/>
    </location>
</feature>
<evidence type="ECO:0000313" key="13">
    <source>
        <dbReference type="Proteomes" id="UP000232323"/>
    </source>
</evidence>
<dbReference type="InterPro" id="IPR003439">
    <property type="entry name" value="ABC_transporter-like_ATP-bd"/>
</dbReference>
<feature type="transmembrane region" description="Helical" evidence="10">
    <location>
        <begin position="1608"/>
        <end position="1634"/>
    </location>
</feature>
<evidence type="ECO:0000256" key="9">
    <source>
        <dbReference type="ARBA" id="ARBA00023136"/>
    </source>
</evidence>
<feature type="transmembrane region" description="Helical" evidence="10">
    <location>
        <begin position="1425"/>
        <end position="1445"/>
    </location>
</feature>
<feature type="transmembrane region" description="Helical" evidence="10">
    <location>
        <begin position="827"/>
        <end position="849"/>
    </location>
</feature>
<proteinExistence type="inferred from homology"/>
<name>A0A250WSS9_9CHLO</name>
<dbReference type="InterPro" id="IPR013525">
    <property type="entry name" value="ABC2_TM"/>
</dbReference>
<evidence type="ECO:0000256" key="10">
    <source>
        <dbReference type="SAM" id="Phobius"/>
    </source>
</evidence>
<dbReference type="PROSITE" id="PS50893">
    <property type="entry name" value="ABC_TRANSPORTER_2"/>
    <property type="match status" value="2"/>
</dbReference>
<comment type="caution">
    <text evidence="12">The sequence shown here is derived from an EMBL/GenBank/DDBJ whole genome shotgun (WGS) entry which is preliminary data.</text>
</comment>
<dbReference type="GO" id="GO:0005524">
    <property type="term" value="F:ATP binding"/>
    <property type="evidence" value="ECO:0007669"/>
    <property type="project" value="UniProtKB-KW"/>
</dbReference>
<evidence type="ECO:0000256" key="6">
    <source>
        <dbReference type="ARBA" id="ARBA00022741"/>
    </source>
</evidence>
<comment type="similarity">
    <text evidence="2">Belongs to the ABC transporter superfamily. ABCG family. PDR (TC 3.A.1.205) subfamily.</text>
</comment>
<dbReference type="OrthoDB" id="66620at2759"/>
<dbReference type="CDD" id="cd03232">
    <property type="entry name" value="ABCG_PDR_domain2"/>
    <property type="match status" value="1"/>
</dbReference>
<feature type="transmembrane region" description="Helical" evidence="10">
    <location>
        <begin position="1379"/>
        <end position="1397"/>
    </location>
</feature>
<comment type="subcellular location">
    <subcellularLocation>
        <location evidence="1">Membrane</location>
        <topology evidence="1">Multi-pass membrane protein</topology>
    </subcellularLocation>
</comment>
<keyword evidence="6" id="KW-0547">Nucleotide-binding</keyword>
<protein>
    <recommendedName>
        <fullName evidence="11">ABC transporter domain-containing protein</fullName>
    </recommendedName>
</protein>